<dbReference type="Gene3D" id="3.30.300.30">
    <property type="match status" value="1"/>
</dbReference>
<dbReference type="EMBL" id="BGPR01214887">
    <property type="protein sequence ID" value="GBN49989.1"/>
    <property type="molecule type" value="Genomic_DNA"/>
</dbReference>
<dbReference type="GO" id="GO:0030729">
    <property type="term" value="F:acetoacetate-CoA ligase activity"/>
    <property type="evidence" value="ECO:0007669"/>
    <property type="project" value="TreeGrafter"/>
</dbReference>
<dbReference type="Proteomes" id="UP000499080">
    <property type="component" value="Unassembled WGS sequence"/>
</dbReference>
<reference evidence="1 2" key="1">
    <citation type="journal article" date="2019" name="Sci. Rep.">
        <title>Orb-weaving spider Araneus ventricosus genome elucidates the spidroin gene catalogue.</title>
        <authorList>
            <person name="Kono N."/>
            <person name="Nakamura H."/>
            <person name="Ohtoshi R."/>
            <person name="Moran D.A.P."/>
            <person name="Shinohara A."/>
            <person name="Yoshida Y."/>
            <person name="Fujiwara M."/>
            <person name="Mori M."/>
            <person name="Tomita M."/>
            <person name="Arakawa K."/>
        </authorList>
    </citation>
    <scope>NUCLEOTIDE SEQUENCE [LARGE SCALE GENOMIC DNA]</scope>
</reference>
<dbReference type="AlphaFoldDB" id="A0A4Y2PFY7"/>
<sequence length="100" mass="11494">MHASSFDKHFISSFFNTFKNSKSPFCLAVDMFPEVRDCLCVAQYSKTMDERAVLFLKIREGYSFSDELVNRIREAITRELTAAHVPDVILETKEVPVSQI</sequence>
<evidence type="ECO:0000313" key="1">
    <source>
        <dbReference type="EMBL" id="GBN49989.1"/>
    </source>
</evidence>
<proteinExistence type="predicted"/>
<dbReference type="InterPro" id="IPR045851">
    <property type="entry name" value="AMP-bd_C_sf"/>
</dbReference>
<name>A0A4Y2PFY7_ARAVE</name>
<dbReference type="PANTHER" id="PTHR42921">
    <property type="entry name" value="ACETOACETYL-COA SYNTHETASE"/>
    <property type="match status" value="1"/>
</dbReference>
<comment type="caution">
    <text evidence="1">The sequence shown here is derived from an EMBL/GenBank/DDBJ whole genome shotgun (WGS) entry which is preliminary data.</text>
</comment>
<keyword evidence="2" id="KW-1185">Reference proteome</keyword>
<dbReference type="SUPFAM" id="SSF56801">
    <property type="entry name" value="Acetyl-CoA synthetase-like"/>
    <property type="match status" value="1"/>
</dbReference>
<organism evidence="1 2">
    <name type="scientific">Araneus ventricosus</name>
    <name type="common">Orbweaver spider</name>
    <name type="synonym">Epeira ventricosa</name>
    <dbReference type="NCBI Taxonomy" id="182803"/>
    <lineage>
        <taxon>Eukaryota</taxon>
        <taxon>Metazoa</taxon>
        <taxon>Ecdysozoa</taxon>
        <taxon>Arthropoda</taxon>
        <taxon>Chelicerata</taxon>
        <taxon>Arachnida</taxon>
        <taxon>Araneae</taxon>
        <taxon>Araneomorphae</taxon>
        <taxon>Entelegynae</taxon>
        <taxon>Araneoidea</taxon>
        <taxon>Araneidae</taxon>
        <taxon>Araneus</taxon>
    </lineage>
</organism>
<dbReference type="PANTHER" id="PTHR42921:SF1">
    <property type="entry name" value="ACETOACETYL-COA SYNTHETASE"/>
    <property type="match status" value="1"/>
</dbReference>
<evidence type="ECO:0008006" key="3">
    <source>
        <dbReference type="Google" id="ProtNLM"/>
    </source>
</evidence>
<evidence type="ECO:0000313" key="2">
    <source>
        <dbReference type="Proteomes" id="UP000499080"/>
    </source>
</evidence>
<accession>A0A4Y2PFY7</accession>
<protein>
    <recommendedName>
        <fullName evidence="3">AMP-binding enzyme C-terminal domain-containing protein</fullName>
    </recommendedName>
</protein>
<gene>
    <name evidence="1" type="ORF">AVEN_136877_1</name>
</gene>
<dbReference type="OrthoDB" id="6434877at2759"/>